<gene>
    <name evidence="4" type="ORF">GCM10010185_14080</name>
</gene>
<comment type="similarity">
    <text evidence="1">Belongs to the mycobacterial PPE family.</text>
</comment>
<dbReference type="RefSeq" id="WP_189222225.1">
    <property type="nucleotide sequence ID" value="NZ_BMRG01000002.1"/>
</dbReference>
<comment type="caution">
    <text evidence="4">The sequence shown here is derived from an EMBL/GenBank/DDBJ whole genome shotgun (WGS) entry which is preliminary data.</text>
</comment>
<keyword evidence="5" id="KW-1185">Reference proteome</keyword>
<dbReference type="InterPro" id="IPR000030">
    <property type="entry name" value="PPE_dom"/>
</dbReference>
<organism evidence="4 5">
    <name type="scientific">Saccharothrix coeruleofusca</name>
    <dbReference type="NCBI Taxonomy" id="33919"/>
    <lineage>
        <taxon>Bacteria</taxon>
        <taxon>Bacillati</taxon>
        <taxon>Actinomycetota</taxon>
        <taxon>Actinomycetes</taxon>
        <taxon>Pseudonocardiales</taxon>
        <taxon>Pseudonocardiaceae</taxon>
        <taxon>Saccharothrix</taxon>
    </lineage>
</organism>
<accession>A0A918AIU4</accession>
<feature type="region of interest" description="Disordered" evidence="2">
    <location>
        <begin position="167"/>
        <end position="433"/>
    </location>
</feature>
<dbReference type="Gene3D" id="1.20.1260.20">
    <property type="entry name" value="PPE superfamily"/>
    <property type="match status" value="1"/>
</dbReference>
<dbReference type="SUPFAM" id="SSF140459">
    <property type="entry name" value="PE/PPE dimer-like"/>
    <property type="match status" value="1"/>
</dbReference>
<evidence type="ECO:0000313" key="5">
    <source>
        <dbReference type="Proteomes" id="UP000639606"/>
    </source>
</evidence>
<dbReference type="Pfam" id="PF00823">
    <property type="entry name" value="PPE"/>
    <property type="match status" value="1"/>
</dbReference>
<name>A0A918AIU4_9PSEU</name>
<evidence type="ECO:0000256" key="1">
    <source>
        <dbReference type="ARBA" id="ARBA00010652"/>
    </source>
</evidence>
<feature type="compositionally biased region" description="Gly residues" evidence="2">
    <location>
        <begin position="306"/>
        <end position="399"/>
    </location>
</feature>
<sequence>MAPGNVDMDFGGFALLQVGIGAEKIYGWFREGKGPGQTTDAGQRNWGNLASSHAEIADLINRAVRDSGAVWEGAAGDQARASTSPLASWSDAAASSATVAADRTSALGEAFRRAYNEVEKPVDVPDKPWYNSVVPWDTDYDDAVEKSQQVNSRNMQVLSTYGSAANSASAGLPRFQSPDEVGAGIDDGSTPPPPIVPPRHGRYEVDRPGGGDDRSGNSGDRIGGSTDKSWTDQSMPPPSDDGTTRRSGVVPERPVAPPLQVDPPRSDVPQRPNDQRTWGPVVPPFGLKDPRNPNDRSGVPRMPGPSGRGGGGGGMGGGGRGAGGLGGMPRLPGMGGPGMPGSGMGTGMPPGGTAGHGESAGRGGTGFGPGGAAAGRGGPGGMGAGGMGAGGVGAGAGRGQGDEDKEHKSASYLQETEDIFGDGTMVAPPVIGE</sequence>
<protein>
    <recommendedName>
        <fullName evidence="3">PPE domain-containing protein</fullName>
    </recommendedName>
</protein>
<feature type="compositionally biased region" description="Basic and acidic residues" evidence="2">
    <location>
        <begin position="201"/>
        <end position="215"/>
    </location>
</feature>
<evidence type="ECO:0000256" key="2">
    <source>
        <dbReference type="SAM" id="MobiDB-lite"/>
    </source>
</evidence>
<dbReference type="InterPro" id="IPR038332">
    <property type="entry name" value="PPE_sf"/>
</dbReference>
<reference evidence="4" key="1">
    <citation type="journal article" date="2014" name="Int. J. Syst. Evol. Microbiol.">
        <title>Complete genome sequence of Corynebacterium casei LMG S-19264T (=DSM 44701T), isolated from a smear-ripened cheese.</title>
        <authorList>
            <consortium name="US DOE Joint Genome Institute (JGI-PGF)"/>
            <person name="Walter F."/>
            <person name="Albersmeier A."/>
            <person name="Kalinowski J."/>
            <person name="Ruckert C."/>
        </authorList>
    </citation>
    <scope>NUCLEOTIDE SEQUENCE</scope>
    <source>
        <strain evidence="4">JCM 3313</strain>
    </source>
</reference>
<reference evidence="4" key="2">
    <citation type="submission" date="2020-09" db="EMBL/GenBank/DDBJ databases">
        <authorList>
            <person name="Sun Q."/>
            <person name="Ohkuma M."/>
        </authorList>
    </citation>
    <scope>NUCLEOTIDE SEQUENCE</scope>
    <source>
        <strain evidence="4">JCM 3313</strain>
    </source>
</reference>
<dbReference type="EMBL" id="BMRG01000002">
    <property type="protein sequence ID" value="GGP43607.1"/>
    <property type="molecule type" value="Genomic_DNA"/>
</dbReference>
<evidence type="ECO:0000313" key="4">
    <source>
        <dbReference type="EMBL" id="GGP43607.1"/>
    </source>
</evidence>
<evidence type="ECO:0000259" key="3">
    <source>
        <dbReference type="Pfam" id="PF00823"/>
    </source>
</evidence>
<dbReference type="AlphaFoldDB" id="A0A918AIU4"/>
<feature type="compositionally biased region" description="Low complexity" evidence="2">
    <location>
        <begin position="216"/>
        <end position="225"/>
    </location>
</feature>
<feature type="domain" description="PPE" evidence="3">
    <location>
        <begin position="29"/>
        <end position="122"/>
    </location>
</feature>
<dbReference type="Proteomes" id="UP000639606">
    <property type="component" value="Unassembled WGS sequence"/>
</dbReference>
<proteinExistence type="inferred from homology"/>
<feature type="compositionally biased region" description="Basic and acidic residues" evidence="2">
    <location>
        <begin position="400"/>
        <end position="409"/>
    </location>
</feature>